<evidence type="ECO:0000313" key="2">
    <source>
        <dbReference type="EMBL" id="MBC5665421.1"/>
    </source>
</evidence>
<keyword evidence="1" id="KW-0472">Membrane</keyword>
<evidence type="ECO:0000313" key="3">
    <source>
        <dbReference type="Proteomes" id="UP000647235"/>
    </source>
</evidence>
<feature type="transmembrane region" description="Helical" evidence="1">
    <location>
        <begin position="84"/>
        <end position="104"/>
    </location>
</feature>
<keyword evidence="1" id="KW-0812">Transmembrane</keyword>
<dbReference type="Gene3D" id="1.10.1760.20">
    <property type="match status" value="1"/>
</dbReference>
<accession>A0ABR7EVP1</accession>
<keyword evidence="1" id="KW-1133">Transmembrane helix</keyword>
<sequence length="204" mass="21418">MKNKNNNSPWSLKINTASLVLIPAAVGINYIGKLFAGMLKLPLWLDSIGTCLAAALAGPVVGAISGAINNIIYGVTMDPISTVYAFSQAGIGIVVGLMAYYGALKSLKGTLLTGIFGGAAAVVISTPLNIIFWGGTTGNLWGDLAYAATVAKHFPLWQASTIDEIIVDIPDKIVVLLLVAALFKGLPKSLMSLYQSNHRIESLD</sequence>
<evidence type="ECO:0000256" key="1">
    <source>
        <dbReference type="SAM" id="Phobius"/>
    </source>
</evidence>
<dbReference type="Proteomes" id="UP000647235">
    <property type="component" value="Unassembled WGS sequence"/>
</dbReference>
<proteinExistence type="predicted"/>
<dbReference type="RefSeq" id="WP_186855910.1">
    <property type="nucleotide sequence ID" value="NZ_JACOOY010000010.1"/>
</dbReference>
<feature type="transmembrane region" description="Helical" evidence="1">
    <location>
        <begin position="43"/>
        <end position="64"/>
    </location>
</feature>
<feature type="transmembrane region" description="Helical" evidence="1">
    <location>
        <begin position="111"/>
        <end position="134"/>
    </location>
</feature>
<feature type="transmembrane region" description="Helical" evidence="1">
    <location>
        <begin position="12"/>
        <end position="31"/>
    </location>
</feature>
<reference evidence="2 3" key="1">
    <citation type="submission" date="2020-08" db="EMBL/GenBank/DDBJ databases">
        <title>Genome public.</title>
        <authorList>
            <person name="Liu C."/>
            <person name="Sun Q."/>
        </authorList>
    </citation>
    <scope>NUCLEOTIDE SEQUENCE [LARGE SCALE GENOMIC DNA]</scope>
    <source>
        <strain evidence="2 3">NSJ-36</strain>
    </source>
</reference>
<protein>
    <submittedName>
        <fullName evidence="2">ECF transporter S component</fullName>
    </submittedName>
</protein>
<dbReference type="EMBL" id="JACOOY010000010">
    <property type="protein sequence ID" value="MBC5665421.1"/>
    <property type="molecule type" value="Genomic_DNA"/>
</dbReference>
<gene>
    <name evidence="2" type="ORF">H8S07_09040</name>
</gene>
<organism evidence="2 3">
    <name type="scientific">Dorea hominis</name>
    <dbReference type="NCBI Taxonomy" id="2763040"/>
    <lineage>
        <taxon>Bacteria</taxon>
        <taxon>Bacillati</taxon>
        <taxon>Bacillota</taxon>
        <taxon>Clostridia</taxon>
        <taxon>Lachnospirales</taxon>
        <taxon>Lachnospiraceae</taxon>
        <taxon>Dorea</taxon>
    </lineage>
</organism>
<keyword evidence="3" id="KW-1185">Reference proteome</keyword>
<comment type="caution">
    <text evidence="2">The sequence shown here is derived from an EMBL/GenBank/DDBJ whole genome shotgun (WGS) entry which is preliminary data.</text>
</comment>
<name>A0ABR7EVP1_9FIRM</name>